<evidence type="ECO:0000256" key="1">
    <source>
        <dbReference type="ARBA" id="ARBA00022603"/>
    </source>
</evidence>
<feature type="compositionally biased region" description="Low complexity" evidence="3">
    <location>
        <begin position="33"/>
        <end position="47"/>
    </location>
</feature>
<dbReference type="Proteomes" id="UP001530377">
    <property type="component" value="Unassembled WGS sequence"/>
</dbReference>
<evidence type="ECO:0000259" key="4">
    <source>
        <dbReference type="Pfam" id="PF00588"/>
    </source>
</evidence>
<dbReference type="GO" id="GO:0032259">
    <property type="term" value="P:methylation"/>
    <property type="evidence" value="ECO:0007669"/>
    <property type="project" value="UniProtKB-KW"/>
</dbReference>
<organism evidence="5 6">
    <name type="scientific">Cyclostephanos tholiformis</name>
    <dbReference type="NCBI Taxonomy" id="382380"/>
    <lineage>
        <taxon>Eukaryota</taxon>
        <taxon>Sar</taxon>
        <taxon>Stramenopiles</taxon>
        <taxon>Ochrophyta</taxon>
        <taxon>Bacillariophyta</taxon>
        <taxon>Coscinodiscophyceae</taxon>
        <taxon>Thalassiosirophycidae</taxon>
        <taxon>Stephanodiscales</taxon>
        <taxon>Stephanodiscaceae</taxon>
        <taxon>Cyclostephanos</taxon>
    </lineage>
</organism>
<evidence type="ECO:0000256" key="3">
    <source>
        <dbReference type="SAM" id="MobiDB-lite"/>
    </source>
</evidence>
<dbReference type="EMBL" id="JALLPB020000368">
    <property type="protein sequence ID" value="KAL3809867.1"/>
    <property type="molecule type" value="Genomic_DNA"/>
</dbReference>
<keyword evidence="6" id="KW-1185">Reference proteome</keyword>
<dbReference type="SUPFAM" id="SSF75217">
    <property type="entry name" value="alpha/beta knot"/>
    <property type="match status" value="1"/>
</dbReference>
<name>A0ABD3RAF7_9STRA</name>
<reference evidence="5 6" key="1">
    <citation type="submission" date="2024-10" db="EMBL/GenBank/DDBJ databases">
        <title>Updated reference genomes for cyclostephanoid diatoms.</title>
        <authorList>
            <person name="Roberts W.R."/>
            <person name="Alverson A.J."/>
        </authorList>
    </citation>
    <scope>NUCLEOTIDE SEQUENCE [LARGE SCALE GENOMIC DNA]</scope>
    <source>
        <strain evidence="5 6">AJA228-03</strain>
    </source>
</reference>
<dbReference type="PANTHER" id="PTHR43191:SF7">
    <property type="entry name" value="OBP33PEP LIKE PROTEIN"/>
    <property type="match status" value="1"/>
</dbReference>
<accession>A0ABD3RAF7</accession>
<evidence type="ECO:0000313" key="5">
    <source>
        <dbReference type="EMBL" id="KAL3809867.1"/>
    </source>
</evidence>
<dbReference type="InterPro" id="IPR029026">
    <property type="entry name" value="tRNA_m1G_MTases_N"/>
</dbReference>
<dbReference type="AlphaFoldDB" id="A0ABD3RAF7"/>
<evidence type="ECO:0000313" key="6">
    <source>
        <dbReference type="Proteomes" id="UP001530377"/>
    </source>
</evidence>
<dbReference type="Gene3D" id="3.40.1280.10">
    <property type="match status" value="1"/>
</dbReference>
<evidence type="ECO:0000256" key="2">
    <source>
        <dbReference type="ARBA" id="ARBA00022679"/>
    </source>
</evidence>
<dbReference type="GO" id="GO:0008168">
    <property type="term" value="F:methyltransferase activity"/>
    <property type="evidence" value="ECO:0007669"/>
    <property type="project" value="UniProtKB-KW"/>
</dbReference>
<proteinExistence type="predicted"/>
<protein>
    <recommendedName>
        <fullName evidence="4">tRNA/rRNA methyltransferase SpoU type domain-containing protein</fullName>
    </recommendedName>
</protein>
<keyword evidence="1" id="KW-0489">Methyltransferase</keyword>
<feature type="domain" description="tRNA/rRNA methyltransferase SpoU type" evidence="4">
    <location>
        <begin position="163"/>
        <end position="312"/>
    </location>
</feature>
<comment type="caution">
    <text evidence="5">The sequence shown here is derived from an EMBL/GenBank/DDBJ whole genome shotgun (WGS) entry which is preliminary data.</text>
</comment>
<dbReference type="Pfam" id="PF00588">
    <property type="entry name" value="SpoU_methylase"/>
    <property type="match status" value="1"/>
</dbReference>
<feature type="region of interest" description="Disordered" evidence="3">
    <location>
        <begin position="1"/>
        <end position="66"/>
    </location>
</feature>
<dbReference type="InterPro" id="IPR029028">
    <property type="entry name" value="Alpha/beta_knot_MTases"/>
</dbReference>
<gene>
    <name evidence="5" type="ORF">ACHAXA_001292</name>
</gene>
<dbReference type="InterPro" id="IPR001537">
    <property type="entry name" value="SpoU_MeTrfase"/>
</dbReference>
<sequence length="324" mass="35864">MKHTIIVKKLSPRPRDYHSRSQGNSEGGCHFIESTSRPLSESSRSTSNPDEGLDRTVFAKGRGQRREKLHAELSKLGIDPTEIESHPEQFGTAAIRTYNSFLLPKSPGALAVAESPTRPSVVANNISFLQREHNADQERWLINVDRNRSDGVTHQSDNYRHPITIILDNIRSARNVGNILRLAEAARVESVRLCGMTPRPPHPKVLKTAMGAAEYVSLGDDGESISTLKTVLDLKAKGYKVIGVETTRNATMYWDTAVVQGDVNDCSIAYVFGNELIGVDVHVLRECDGIVCLPTYGMKNSLNVATCAGIVVWDRLRQLHQVRN</sequence>
<feature type="compositionally biased region" description="Basic residues" evidence="3">
    <location>
        <begin position="1"/>
        <end position="12"/>
    </location>
</feature>
<dbReference type="PANTHER" id="PTHR43191">
    <property type="entry name" value="RRNA METHYLTRANSFERASE 3"/>
    <property type="match status" value="1"/>
</dbReference>
<dbReference type="InterPro" id="IPR051259">
    <property type="entry name" value="rRNA_Methyltransferase"/>
</dbReference>
<keyword evidence="2" id="KW-0808">Transferase</keyword>